<dbReference type="InterPro" id="IPR050586">
    <property type="entry name" value="CPA3_Na-H_Antiporter_D"/>
</dbReference>
<dbReference type="RefSeq" id="WP_191804879.1">
    <property type="nucleotide sequence ID" value="NZ_JACSQL010000022.1"/>
</dbReference>
<keyword evidence="3" id="KW-0050">Antiport</keyword>
<keyword evidence="4" id="KW-1003">Cell membrane</keyword>
<protein>
    <submittedName>
        <fullName evidence="11">Na+/H+ antiporter subunit D</fullName>
    </submittedName>
</protein>
<feature type="transmembrane region" description="Helical" evidence="9">
    <location>
        <begin position="269"/>
        <end position="292"/>
    </location>
</feature>
<reference evidence="11 12" key="1">
    <citation type="submission" date="2020-08" db="EMBL/GenBank/DDBJ databases">
        <title>A Genomic Blueprint of the Chicken Gut Microbiome.</title>
        <authorList>
            <person name="Gilroy R."/>
            <person name="Ravi A."/>
            <person name="Getino M."/>
            <person name="Pursley I."/>
            <person name="Horton D.L."/>
            <person name="Alikhan N.-F."/>
            <person name="Baker D."/>
            <person name="Gharbi K."/>
            <person name="Hall N."/>
            <person name="Watson M."/>
            <person name="Adriaenssens E.M."/>
            <person name="Foster-Nyarko E."/>
            <person name="Jarju S."/>
            <person name="Secka A."/>
            <person name="Antonio M."/>
            <person name="Oren A."/>
            <person name="Chaudhuri R."/>
            <person name="La Ragione R.M."/>
            <person name="Hildebrand F."/>
            <person name="Pallen M.J."/>
        </authorList>
    </citation>
    <scope>NUCLEOTIDE SEQUENCE [LARGE SCALE GENOMIC DNA]</scope>
    <source>
        <strain evidence="11 12">Sa2BVA9</strain>
    </source>
</reference>
<comment type="caution">
    <text evidence="11">The sequence shown here is derived from an EMBL/GenBank/DDBJ whole genome shotgun (WGS) entry which is preliminary data.</text>
</comment>
<feature type="transmembrane region" description="Helical" evidence="9">
    <location>
        <begin position="238"/>
        <end position="263"/>
    </location>
</feature>
<evidence type="ECO:0000256" key="8">
    <source>
        <dbReference type="RuleBase" id="RU000320"/>
    </source>
</evidence>
<keyword evidence="7 9" id="KW-0472">Membrane</keyword>
<keyword evidence="5 8" id="KW-0812">Transmembrane</keyword>
<feature type="transmembrane region" description="Helical" evidence="9">
    <location>
        <begin position="333"/>
        <end position="353"/>
    </location>
</feature>
<feature type="transmembrane region" description="Helical" evidence="9">
    <location>
        <begin position="6"/>
        <end position="23"/>
    </location>
</feature>
<dbReference type="Pfam" id="PF00361">
    <property type="entry name" value="Proton_antipo_M"/>
    <property type="match status" value="1"/>
</dbReference>
<dbReference type="PANTHER" id="PTHR42703">
    <property type="entry name" value="NADH DEHYDROGENASE"/>
    <property type="match status" value="1"/>
</dbReference>
<proteinExistence type="inferred from homology"/>
<feature type="domain" description="NADH:quinone oxidoreductase/Mrp antiporter transmembrane" evidence="10">
    <location>
        <begin position="127"/>
        <end position="416"/>
    </location>
</feature>
<feature type="transmembrane region" description="Helical" evidence="9">
    <location>
        <begin position="109"/>
        <end position="125"/>
    </location>
</feature>
<feature type="transmembrane region" description="Helical" evidence="9">
    <location>
        <begin position="365"/>
        <end position="383"/>
    </location>
</feature>
<gene>
    <name evidence="11" type="ORF">H9647_24230</name>
</gene>
<feature type="transmembrane region" description="Helical" evidence="9">
    <location>
        <begin position="162"/>
        <end position="183"/>
    </location>
</feature>
<dbReference type="PANTHER" id="PTHR42703:SF1">
    <property type="entry name" value="NA(+)_H(+) ANTIPORTER SUBUNIT D1"/>
    <property type="match status" value="1"/>
</dbReference>
<evidence type="ECO:0000313" key="11">
    <source>
        <dbReference type="EMBL" id="MBD7971177.1"/>
    </source>
</evidence>
<feature type="transmembrane region" description="Helical" evidence="9">
    <location>
        <begin position="299"/>
        <end position="321"/>
    </location>
</feature>
<evidence type="ECO:0000313" key="12">
    <source>
        <dbReference type="Proteomes" id="UP000608071"/>
    </source>
</evidence>
<evidence type="ECO:0000256" key="9">
    <source>
        <dbReference type="SAM" id="Phobius"/>
    </source>
</evidence>
<organism evidence="11 12">
    <name type="scientific">Paenibacillus gallinarum</name>
    <dbReference type="NCBI Taxonomy" id="2762232"/>
    <lineage>
        <taxon>Bacteria</taxon>
        <taxon>Bacillati</taxon>
        <taxon>Bacillota</taxon>
        <taxon>Bacilli</taxon>
        <taxon>Bacillales</taxon>
        <taxon>Paenibacillaceae</taxon>
        <taxon>Paenibacillus</taxon>
    </lineage>
</organism>
<keyword evidence="3" id="KW-0813">Transport</keyword>
<dbReference type="NCBIfam" id="NF005818">
    <property type="entry name" value="PRK07691.1"/>
    <property type="match status" value="1"/>
</dbReference>
<evidence type="ECO:0000256" key="2">
    <source>
        <dbReference type="ARBA" id="ARBA00005346"/>
    </source>
</evidence>
<dbReference type="InterPro" id="IPR001750">
    <property type="entry name" value="ND/Mrp_TM"/>
</dbReference>
<evidence type="ECO:0000256" key="1">
    <source>
        <dbReference type="ARBA" id="ARBA00004651"/>
    </source>
</evidence>
<keyword evidence="6 9" id="KW-1133">Transmembrane helix</keyword>
<comment type="similarity">
    <text evidence="2">Belongs to the CPA3 antiporters (TC 2.A.63) subunit D family.</text>
</comment>
<feature type="transmembrane region" description="Helical" evidence="9">
    <location>
        <begin position="30"/>
        <end position="49"/>
    </location>
</feature>
<evidence type="ECO:0000256" key="4">
    <source>
        <dbReference type="ARBA" id="ARBA00022475"/>
    </source>
</evidence>
<feature type="transmembrane region" description="Helical" evidence="9">
    <location>
        <begin position="69"/>
        <end position="97"/>
    </location>
</feature>
<evidence type="ECO:0000259" key="10">
    <source>
        <dbReference type="Pfam" id="PF00361"/>
    </source>
</evidence>
<sequence length="494" mass="53477">MNNAVVLPIFLPVLTGILLIFFMKSVRMQRLISGIGSIVTLLVTAFLFYTVSTSGLQLLNMGGWAAPYGIVFVADTLASLLVLVSSVISVSCTFYAFHSITEEREKHHFYVFFQFLMAGVNGSFLTGDLFNLFVCFELMLISSYALLVLGNTERQLRESLKYVLINMVSSSLLVVAIGYLYSVTGTINMAHLSVRVAEVGQDGILGVIALLFLLIFSIKAGLFLFFWLSGSYAAPPALVTALFAGLLTKVGLYAIVRVFTLIFYHDSEFTNAIIGWMAGATMLLGVIGAIAYKDVNKILVYNVVAGVGFVAFGMAAGNKLALEGLMFYLVHDMIIKSLLFLLGGALIAAAGTSNLNNMGGMIKKYPLLGWMFFVTALALAGVPPLSGFPGKLMLFEGGLDAGLYGLTGIAVIASFIMLYSVLRVFIYAFWGSDKTIHGGTIQISVNRLLVPSGFLFILIIGIGIFAEVLYPVLSTAAHVLIDPNLYIDNVLKEW</sequence>
<feature type="transmembrane region" description="Helical" evidence="9">
    <location>
        <begin position="403"/>
        <end position="427"/>
    </location>
</feature>
<dbReference type="Proteomes" id="UP000608071">
    <property type="component" value="Unassembled WGS sequence"/>
</dbReference>
<feature type="transmembrane region" description="Helical" evidence="9">
    <location>
        <begin position="203"/>
        <end position="226"/>
    </location>
</feature>
<evidence type="ECO:0000256" key="6">
    <source>
        <dbReference type="ARBA" id="ARBA00022989"/>
    </source>
</evidence>
<dbReference type="InterPro" id="IPR003918">
    <property type="entry name" value="NADH_UbQ_OxRdtase"/>
</dbReference>
<name>A0ABR8T620_9BACL</name>
<dbReference type="PRINTS" id="PR01437">
    <property type="entry name" value="NUOXDRDTASE4"/>
</dbReference>
<keyword evidence="12" id="KW-1185">Reference proteome</keyword>
<feature type="transmembrane region" description="Helical" evidence="9">
    <location>
        <begin position="448"/>
        <end position="470"/>
    </location>
</feature>
<feature type="transmembrane region" description="Helical" evidence="9">
    <location>
        <begin position="131"/>
        <end position="150"/>
    </location>
</feature>
<evidence type="ECO:0000256" key="3">
    <source>
        <dbReference type="ARBA" id="ARBA00022449"/>
    </source>
</evidence>
<dbReference type="EMBL" id="JACSQL010000022">
    <property type="protein sequence ID" value="MBD7971177.1"/>
    <property type="molecule type" value="Genomic_DNA"/>
</dbReference>
<evidence type="ECO:0000256" key="7">
    <source>
        <dbReference type="ARBA" id="ARBA00023136"/>
    </source>
</evidence>
<comment type="subcellular location">
    <subcellularLocation>
        <location evidence="1">Cell membrane</location>
        <topology evidence="1">Multi-pass membrane protein</topology>
    </subcellularLocation>
    <subcellularLocation>
        <location evidence="8">Membrane</location>
        <topology evidence="8">Multi-pass membrane protein</topology>
    </subcellularLocation>
</comment>
<accession>A0ABR8T620</accession>
<evidence type="ECO:0000256" key="5">
    <source>
        <dbReference type="ARBA" id="ARBA00022692"/>
    </source>
</evidence>